<comment type="similarity">
    <text evidence="1">Belongs to the FMO family.</text>
</comment>
<keyword evidence="4" id="KW-0521">NADP</keyword>
<evidence type="ECO:0000256" key="2">
    <source>
        <dbReference type="ARBA" id="ARBA00022630"/>
    </source>
</evidence>
<gene>
    <name evidence="6" type="ORF">KVV02_006024</name>
</gene>
<keyword evidence="3" id="KW-0274">FAD</keyword>
<evidence type="ECO:0000313" key="7">
    <source>
        <dbReference type="Proteomes" id="UP000717515"/>
    </source>
</evidence>
<evidence type="ECO:0000256" key="4">
    <source>
        <dbReference type="ARBA" id="ARBA00022857"/>
    </source>
</evidence>
<keyword evidence="2" id="KW-0285">Flavoprotein</keyword>
<name>A0A9P8A6K0_MORAP</name>
<keyword evidence="5" id="KW-0560">Oxidoreductase</keyword>
<protein>
    <recommendedName>
        <fullName evidence="8">Flavin-containing monooxygenase</fullName>
    </recommendedName>
</protein>
<dbReference type="Proteomes" id="UP000717515">
    <property type="component" value="Unassembled WGS sequence"/>
</dbReference>
<dbReference type="InterPro" id="IPR020946">
    <property type="entry name" value="Flavin_mOase-like"/>
</dbReference>
<dbReference type="AlphaFoldDB" id="A0A9P8A6K0"/>
<dbReference type="Pfam" id="PF00743">
    <property type="entry name" value="FMO-like"/>
    <property type="match status" value="2"/>
</dbReference>
<evidence type="ECO:0008006" key="8">
    <source>
        <dbReference type="Google" id="ProtNLM"/>
    </source>
</evidence>
<comment type="caution">
    <text evidence="6">The sequence shown here is derived from an EMBL/GenBank/DDBJ whole genome shotgun (WGS) entry which is preliminary data.</text>
</comment>
<accession>A0A9P8A6K0</accession>
<dbReference type="PIRSF" id="PIRSF000332">
    <property type="entry name" value="FMO"/>
    <property type="match status" value="1"/>
</dbReference>
<dbReference type="PANTHER" id="PTHR23023">
    <property type="entry name" value="DIMETHYLANILINE MONOOXYGENASE"/>
    <property type="match status" value="1"/>
</dbReference>
<evidence type="ECO:0000256" key="1">
    <source>
        <dbReference type="ARBA" id="ARBA00009183"/>
    </source>
</evidence>
<evidence type="ECO:0000313" key="6">
    <source>
        <dbReference type="EMBL" id="KAG9324530.1"/>
    </source>
</evidence>
<dbReference type="InterPro" id="IPR036188">
    <property type="entry name" value="FAD/NAD-bd_sf"/>
</dbReference>
<sequence>MPIINPAQEKSCGHWRRAQLINVSKESMSYSDFAIPIDWPTHLPHQKVARYFDMYAEHFQLREHIRFGARVVDVRELHDENNRWVVRWHPVASPAALEETEIKEEIFDYVMMCSGHHWKPRYPEFPGMDPSAPDTYTGDQIHSHFYRQTDVYRNKTVVVVGLGNSGVDLAVELSLNQSEFIFSLLFKILCPPTHENMKPEALPLGCHPTVSTLVYERISTGTIKPSKNINKIGPGKKILFEDGTEVEADTVLCCTGYHITLPVLDSDIVTDGKPDAQDNNEVWTWKSMVPPRHPNLVFIGLSQSLGAFMPLAEMQSRFSADARRQVGTVAIRGANG</sequence>
<dbReference type="GO" id="GO:0004499">
    <property type="term" value="F:N,N-dimethylaniline monooxygenase activity"/>
    <property type="evidence" value="ECO:0007669"/>
    <property type="project" value="InterPro"/>
</dbReference>
<dbReference type="InterPro" id="IPR050346">
    <property type="entry name" value="FMO-like"/>
</dbReference>
<dbReference type="SUPFAM" id="SSF51905">
    <property type="entry name" value="FAD/NAD(P)-binding domain"/>
    <property type="match status" value="2"/>
</dbReference>
<dbReference type="EMBL" id="JAIFTL010000064">
    <property type="protein sequence ID" value="KAG9324530.1"/>
    <property type="molecule type" value="Genomic_DNA"/>
</dbReference>
<reference evidence="6" key="1">
    <citation type="submission" date="2021-07" db="EMBL/GenBank/DDBJ databases">
        <title>Draft genome of Mortierella alpina, strain LL118, isolated from an aspen leaf litter sample.</title>
        <authorList>
            <person name="Yang S."/>
            <person name="Vinatzer B.A."/>
        </authorList>
    </citation>
    <scope>NUCLEOTIDE SEQUENCE</scope>
    <source>
        <strain evidence="6">LL118</strain>
    </source>
</reference>
<proteinExistence type="inferred from homology"/>
<organism evidence="6 7">
    <name type="scientific">Mortierella alpina</name>
    <name type="common">Oleaginous fungus</name>
    <name type="synonym">Mortierella renispora</name>
    <dbReference type="NCBI Taxonomy" id="64518"/>
    <lineage>
        <taxon>Eukaryota</taxon>
        <taxon>Fungi</taxon>
        <taxon>Fungi incertae sedis</taxon>
        <taxon>Mucoromycota</taxon>
        <taxon>Mortierellomycotina</taxon>
        <taxon>Mortierellomycetes</taxon>
        <taxon>Mortierellales</taxon>
        <taxon>Mortierellaceae</taxon>
        <taxon>Mortierella</taxon>
    </lineage>
</organism>
<dbReference type="Gene3D" id="3.50.50.60">
    <property type="entry name" value="FAD/NAD(P)-binding domain"/>
    <property type="match status" value="1"/>
</dbReference>
<evidence type="ECO:0000256" key="5">
    <source>
        <dbReference type="ARBA" id="ARBA00023002"/>
    </source>
</evidence>
<dbReference type="InterPro" id="IPR000960">
    <property type="entry name" value="Flavin_mOase"/>
</dbReference>
<evidence type="ECO:0000256" key="3">
    <source>
        <dbReference type="ARBA" id="ARBA00022827"/>
    </source>
</evidence>
<dbReference type="GO" id="GO:0050660">
    <property type="term" value="F:flavin adenine dinucleotide binding"/>
    <property type="evidence" value="ECO:0007669"/>
    <property type="project" value="InterPro"/>
</dbReference>
<dbReference type="PRINTS" id="PR00370">
    <property type="entry name" value="FMOXYGENASE"/>
</dbReference>
<dbReference type="GO" id="GO:0050661">
    <property type="term" value="F:NADP binding"/>
    <property type="evidence" value="ECO:0007669"/>
    <property type="project" value="InterPro"/>
</dbReference>